<dbReference type="AlphaFoldDB" id="M0QEM8"/>
<protein>
    <recommendedName>
        <fullName evidence="1">Saccharopine dehydrogenase NADP binding domain-containing protein</fullName>
    </recommendedName>
</protein>
<dbReference type="EMBL" id="BANX01000004">
    <property type="protein sequence ID" value="GAC66781.1"/>
    <property type="molecule type" value="Genomic_DNA"/>
</dbReference>
<proteinExistence type="predicted"/>
<dbReference type="Gene3D" id="3.30.360.10">
    <property type="entry name" value="Dihydrodipicolinate Reductase, domain 2"/>
    <property type="match status" value="1"/>
</dbReference>
<evidence type="ECO:0000259" key="1">
    <source>
        <dbReference type="Pfam" id="PF03435"/>
    </source>
</evidence>
<dbReference type="RefSeq" id="WP_007617311.1">
    <property type="nucleotide sequence ID" value="NZ_BANX01000004.1"/>
</dbReference>
<keyword evidence="3" id="KW-1185">Reference proteome</keyword>
<evidence type="ECO:0000313" key="3">
    <source>
        <dbReference type="Proteomes" id="UP000011666"/>
    </source>
</evidence>
<comment type="caution">
    <text evidence="2">The sequence shown here is derived from an EMBL/GenBank/DDBJ whole genome shotgun (WGS) entry which is preliminary data.</text>
</comment>
<sequence length="402" mass="42200">MRVLALGAGEVGGAAIRALGIDDEITHIEIADRDLAAATAVAESIPGAHPRALDVSDHEALVAAMADADLVLNTVGPFFRFGPPVVRAAIEARCDYIDICDDPDPTLEMLDLDAEARDAGICVLIGMGASPGLANLLAMAAADRLDTVETIITGWNIDAAHPEEARKKGQPVSAALVHGMQQISGSIPVIRDGERTQRSPLESIRVDYPGLGVHTCHSFGHPEPLTLHRALPQLRDSSNVVVGDRIMMGALKTVQWGIDHTPLGLDAAARISDLFNRVHVPVPADLMRPGGLPPLFAVATGTHNGEAATAATALAQTPGFSMAETTGVPMATAARLMPSVRRPGVHTPETLIPADKFFTAMAPHCIGAPSPSAMTVTTCSWESEEQSREHLSGQLMTSLLVG</sequence>
<dbReference type="Gene3D" id="3.40.50.720">
    <property type="entry name" value="NAD(P)-binding Rossmann-like Domain"/>
    <property type="match status" value="1"/>
</dbReference>
<reference evidence="2 3" key="1">
    <citation type="submission" date="2013-01" db="EMBL/GenBank/DDBJ databases">
        <title>Whole genome shotgun sequence of Gordonia soli NBRC 108243.</title>
        <authorList>
            <person name="Isaki-Nakamura S."/>
            <person name="Hosoyama A."/>
            <person name="Tsuchikane K."/>
            <person name="Ando Y."/>
            <person name="Baba S."/>
            <person name="Ohji S."/>
            <person name="Hamada M."/>
            <person name="Tamura T."/>
            <person name="Yamazoe A."/>
            <person name="Yamazaki S."/>
            <person name="Fujita N."/>
        </authorList>
    </citation>
    <scope>NUCLEOTIDE SEQUENCE [LARGE SCALE GENOMIC DNA]</scope>
    <source>
        <strain evidence="2 3">NBRC 108243</strain>
    </source>
</reference>
<dbReference type="OrthoDB" id="4420885at2"/>
<gene>
    <name evidence="2" type="ORF">GS4_04_00380</name>
</gene>
<dbReference type="PANTHER" id="PTHR43796">
    <property type="entry name" value="CARBOXYNORSPERMIDINE SYNTHASE"/>
    <property type="match status" value="1"/>
</dbReference>
<feature type="domain" description="Saccharopine dehydrogenase NADP binding" evidence="1">
    <location>
        <begin position="3"/>
        <end position="123"/>
    </location>
</feature>
<dbReference type="Pfam" id="PF03435">
    <property type="entry name" value="Sacchrp_dh_NADP"/>
    <property type="match status" value="1"/>
</dbReference>
<accession>M0QEM8</accession>
<dbReference type="STRING" id="1223545.GS4_04_00380"/>
<dbReference type="SUPFAM" id="SSF51735">
    <property type="entry name" value="NAD(P)-binding Rossmann-fold domains"/>
    <property type="match status" value="1"/>
</dbReference>
<evidence type="ECO:0000313" key="2">
    <source>
        <dbReference type="EMBL" id="GAC66781.1"/>
    </source>
</evidence>
<dbReference type="eggNOG" id="COG1748">
    <property type="taxonomic scope" value="Bacteria"/>
</dbReference>
<dbReference type="PANTHER" id="PTHR43796:SF2">
    <property type="entry name" value="CARBOXYNORSPERMIDINE SYNTHASE"/>
    <property type="match status" value="1"/>
</dbReference>
<name>M0QEM8_9ACTN</name>
<dbReference type="InterPro" id="IPR036291">
    <property type="entry name" value="NAD(P)-bd_dom_sf"/>
</dbReference>
<organism evidence="2 3">
    <name type="scientific">Gordonia soli NBRC 108243</name>
    <dbReference type="NCBI Taxonomy" id="1223545"/>
    <lineage>
        <taxon>Bacteria</taxon>
        <taxon>Bacillati</taxon>
        <taxon>Actinomycetota</taxon>
        <taxon>Actinomycetes</taxon>
        <taxon>Mycobacteriales</taxon>
        <taxon>Gordoniaceae</taxon>
        <taxon>Gordonia</taxon>
    </lineage>
</organism>
<dbReference type="Proteomes" id="UP000011666">
    <property type="component" value="Unassembled WGS sequence"/>
</dbReference>
<dbReference type="InterPro" id="IPR005097">
    <property type="entry name" value="Sacchrp_dh_NADP-bd"/>
</dbReference>